<accession>K6CYA2</accession>
<protein>
    <submittedName>
        <fullName evidence="7">NHL repeat containing protein</fullName>
    </submittedName>
</protein>
<dbReference type="AlphaFoldDB" id="K6CYA2"/>
<gene>
    <name evidence="7" type="ORF">BABA_21221</name>
</gene>
<comment type="subcellular location">
    <subcellularLocation>
        <location evidence="1">Membrane</location>
        <topology evidence="1">Multi-pass membrane protein</topology>
    </subcellularLocation>
</comment>
<name>K6CYA2_9BACI</name>
<keyword evidence="4 5" id="KW-0472">Membrane</keyword>
<reference evidence="7 8" key="1">
    <citation type="journal article" date="2012" name="Front. Microbiol.">
        <title>Redundancy and modularity in membrane-associated dissimilatory nitrate reduction in Bacillus.</title>
        <authorList>
            <person name="Heylen K."/>
            <person name="Keltjens J."/>
        </authorList>
    </citation>
    <scope>NUCLEOTIDE SEQUENCE [LARGE SCALE GENOMIC DNA]</scope>
    <source>
        <strain evidence="8">LMG 21833T</strain>
    </source>
</reference>
<keyword evidence="3 5" id="KW-1133">Transmembrane helix</keyword>
<evidence type="ECO:0000256" key="3">
    <source>
        <dbReference type="ARBA" id="ARBA00022989"/>
    </source>
</evidence>
<dbReference type="RefSeq" id="WP_007087236.1">
    <property type="nucleotide sequence ID" value="NZ_AJLS01000137.1"/>
</dbReference>
<dbReference type="Proteomes" id="UP000006316">
    <property type="component" value="Unassembled WGS sequence"/>
</dbReference>
<evidence type="ECO:0000256" key="5">
    <source>
        <dbReference type="SAM" id="Phobius"/>
    </source>
</evidence>
<dbReference type="Pfam" id="PF04893">
    <property type="entry name" value="Yip1"/>
    <property type="match status" value="1"/>
</dbReference>
<feature type="transmembrane region" description="Helical" evidence="5">
    <location>
        <begin position="68"/>
        <end position="90"/>
    </location>
</feature>
<dbReference type="EMBL" id="AJLS01000137">
    <property type="protein sequence ID" value="EKN65207.1"/>
    <property type="molecule type" value="Genomic_DNA"/>
</dbReference>
<feature type="domain" description="Yip1" evidence="6">
    <location>
        <begin position="13"/>
        <end position="183"/>
    </location>
</feature>
<dbReference type="STRING" id="1117379.BABA_21221"/>
<evidence type="ECO:0000313" key="7">
    <source>
        <dbReference type="EMBL" id="EKN65207.1"/>
    </source>
</evidence>
<feature type="transmembrane region" description="Helical" evidence="5">
    <location>
        <begin position="168"/>
        <end position="201"/>
    </location>
</feature>
<comment type="caution">
    <text evidence="7">The sequence shown here is derived from an EMBL/GenBank/DDBJ whole genome shotgun (WGS) entry which is preliminary data.</text>
</comment>
<keyword evidence="2 5" id="KW-0812">Transmembrane</keyword>
<dbReference type="GO" id="GO:0016020">
    <property type="term" value="C:membrane"/>
    <property type="evidence" value="ECO:0007669"/>
    <property type="project" value="UniProtKB-SubCell"/>
</dbReference>
<feature type="transmembrane region" description="Helical" evidence="5">
    <location>
        <begin position="133"/>
        <end position="156"/>
    </location>
</feature>
<evidence type="ECO:0000256" key="1">
    <source>
        <dbReference type="ARBA" id="ARBA00004141"/>
    </source>
</evidence>
<evidence type="ECO:0000313" key="8">
    <source>
        <dbReference type="Proteomes" id="UP000006316"/>
    </source>
</evidence>
<keyword evidence="8" id="KW-1185">Reference proteome</keyword>
<evidence type="ECO:0000256" key="4">
    <source>
        <dbReference type="ARBA" id="ARBA00023136"/>
    </source>
</evidence>
<feature type="transmembrane region" description="Helical" evidence="5">
    <location>
        <begin position="33"/>
        <end position="56"/>
    </location>
</feature>
<organism evidence="7 8">
    <name type="scientific">Neobacillus bataviensis LMG 21833</name>
    <dbReference type="NCBI Taxonomy" id="1117379"/>
    <lineage>
        <taxon>Bacteria</taxon>
        <taxon>Bacillati</taxon>
        <taxon>Bacillota</taxon>
        <taxon>Bacilli</taxon>
        <taxon>Bacillales</taxon>
        <taxon>Bacillaceae</taxon>
        <taxon>Neobacillus</taxon>
    </lineage>
</organism>
<dbReference type="eggNOG" id="COG2881">
    <property type="taxonomic scope" value="Bacteria"/>
</dbReference>
<dbReference type="InterPro" id="IPR006977">
    <property type="entry name" value="Yip1_dom"/>
</dbReference>
<dbReference type="PATRIC" id="fig|1117379.3.peg.4400"/>
<dbReference type="OrthoDB" id="359441at2"/>
<sequence length="208" mass="23521">MSPYLSALSYSLHLIFRPFDGFWDLKKEKRGSVAAASTITLLVVVTFIVGQQYTAFLFNFNNVKELNIYLEIASVLLPFLLFCTANWCLTSLADGEGTFKDIFIAAAYSLTPIILINVPLVILSHVLNFEEGAFYYFFLSISLLWSAALLFFGTMVTHQYSLKRTALTIVGILIGMGLIVFIALLFTSVIQQIIGFFYIIYKEIRFRV</sequence>
<feature type="transmembrane region" description="Helical" evidence="5">
    <location>
        <begin position="102"/>
        <end position="127"/>
    </location>
</feature>
<evidence type="ECO:0000259" key="6">
    <source>
        <dbReference type="Pfam" id="PF04893"/>
    </source>
</evidence>
<evidence type="ECO:0000256" key="2">
    <source>
        <dbReference type="ARBA" id="ARBA00022692"/>
    </source>
</evidence>
<proteinExistence type="predicted"/>